<organism evidence="2 3">
    <name type="scientific">Bacteroides stercorirosoris</name>
    <dbReference type="NCBI Taxonomy" id="871324"/>
    <lineage>
        <taxon>Bacteria</taxon>
        <taxon>Pseudomonadati</taxon>
        <taxon>Bacteroidota</taxon>
        <taxon>Bacteroidia</taxon>
        <taxon>Bacteroidales</taxon>
        <taxon>Bacteroidaceae</taxon>
        <taxon>Bacteroides</taxon>
    </lineage>
</organism>
<keyword evidence="1" id="KW-0732">Signal</keyword>
<dbReference type="EMBL" id="FQZN01000070">
    <property type="protein sequence ID" value="SHJ80788.1"/>
    <property type="molecule type" value="Genomic_DNA"/>
</dbReference>
<dbReference type="eggNOG" id="ENOG502ZAG0">
    <property type="taxonomic scope" value="Bacteria"/>
</dbReference>
<sequence length="355" mass="39504">MKKKNIVLLSALLFSVTAVAQTEVTAGVTRGKDYGVTYVLPKTEIELTVQVTKNIYTPGEFSKYADRYLRLNNVSSEPETYWTLDKIQTEVIGVPDKENVYFVKMKDKTVAPLIELSKDGIVYSINMPLGNGQKKAVPVQPKATNNTPNVNPRDFLTEEILMANSTAKMAELVAKEIYNIRESKNALLRGEADNMPKDGAQLKLMLDNLTLQERAMTEMFAGKVTTEDKTYTIRIVPKEMNHEVAFRFSKKLGVVANHDLAGEPVYITITDLKSINVPPADNSKKQVDGVAYNVPGRAKVTLNYQNEELYNAEIPVTQFGVVEYLAPVLFNKNSTIKVLFNPDTGGLVKVDTESN</sequence>
<proteinExistence type="predicted"/>
<keyword evidence="3" id="KW-1185">Reference proteome</keyword>
<gene>
    <name evidence="2" type="ORF">SAMN05444350_1702</name>
</gene>
<feature type="chain" id="PRO_5009919478" description="DUF4831 family protein" evidence="1">
    <location>
        <begin position="21"/>
        <end position="355"/>
    </location>
</feature>
<protein>
    <recommendedName>
        <fullName evidence="4">DUF4831 family protein</fullName>
    </recommendedName>
</protein>
<evidence type="ECO:0000313" key="2">
    <source>
        <dbReference type="EMBL" id="SHJ80788.1"/>
    </source>
</evidence>
<dbReference type="GeneID" id="92714993"/>
<accession>A0A1M6MBB2</accession>
<name>A0A1M6MBB2_9BACE</name>
<dbReference type="AlphaFoldDB" id="A0A1M6MBB2"/>
<feature type="signal peptide" evidence="1">
    <location>
        <begin position="1"/>
        <end position="20"/>
    </location>
</feature>
<dbReference type="Proteomes" id="UP000184192">
    <property type="component" value="Unassembled WGS sequence"/>
</dbReference>
<evidence type="ECO:0008006" key="4">
    <source>
        <dbReference type="Google" id="ProtNLM"/>
    </source>
</evidence>
<dbReference type="InterPro" id="IPR032265">
    <property type="entry name" value="DUF4831"/>
</dbReference>
<evidence type="ECO:0000313" key="3">
    <source>
        <dbReference type="Proteomes" id="UP000184192"/>
    </source>
</evidence>
<dbReference type="RefSeq" id="WP_025835963.1">
    <property type="nucleotide sequence ID" value="NZ_FQZN01000070.1"/>
</dbReference>
<evidence type="ECO:0000256" key="1">
    <source>
        <dbReference type="SAM" id="SignalP"/>
    </source>
</evidence>
<reference evidence="3" key="1">
    <citation type="submission" date="2016-11" db="EMBL/GenBank/DDBJ databases">
        <authorList>
            <person name="Varghese N."/>
            <person name="Submissions S."/>
        </authorList>
    </citation>
    <scope>NUCLEOTIDE SEQUENCE [LARGE SCALE GENOMIC DNA]</scope>
    <source>
        <strain evidence="3">DSM 26884</strain>
    </source>
</reference>
<dbReference type="Pfam" id="PF16115">
    <property type="entry name" value="DUF4831"/>
    <property type="match status" value="1"/>
</dbReference>